<feature type="compositionally biased region" description="Basic and acidic residues" evidence="1">
    <location>
        <begin position="55"/>
        <end position="112"/>
    </location>
</feature>
<dbReference type="PANTHER" id="PTHR40132:SF1">
    <property type="entry name" value="PRE-MRNA-SPLICING FACTOR 38B"/>
    <property type="match status" value="1"/>
</dbReference>
<feature type="region of interest" description="Disordered" evidence="1">
    <location>
        <begin position="21"/>
        <end position="245"/>
    </location>
</feature>
<feature type="compositionally biased region" description="Acidic residues" evidence="1">
    <location>
        <begin position="209"/>
        <end position="218"/>
    </location>
</feature>
<evidence type="ECO:0000313" key="3">
    <source>
        <dbReference type="EMBL" id="KAK0982869.1"/>
    </source>
</evidence>
<feature type="compositionally biased region" description="Basic and acidic residues" evidence="1">
    <location>
        <begin position="306"/>
        <end position="316"/>
    </location>
</feature>
<evidence type="ECO:0000313" key="6">
    <source>
        <dbReference type="Proteomes" id="UP001175353"/>
    </source>
</evidence>
<evidence type="ECO:0000256" key="1">
    <source>
        <dbReference type="SAM" id="MobiDB-lite"/>
    </source>
</evidence>
<feature type="compositionally biased region" description="Basic and acidic residues" evidence="1">
    <location>
        <begin position="167"/>
        <end position="181"/>
    </location>
</feature>
<dbReference type="OrthoDB" id="2431475at2759"/>
<accession>A0A4U0UGU0</accession>
<evidence type="ECO:0000313" key="4">
    <source>
        <dbReference type="EMBL" id="TKA34724.1"/>
    </source>
</evidence>
<name>A0A4U0UGU0_9PEZI</name>
<dbReference type="STRING" id="329885.A0A4U0UGU0"/>
<dbReference type="Proteomes" id="UP000310066">
    <property type="component" value="Unassembled WGS sequence"/>
</dbReference>
<feature type="region of interest" description="Disordered" evidence="1">
    <location>
        <begin position="306"/>
        <end position="330"/>
    </location>
</feature>
<gene>
    <name evidence="4" type="ORF">B0A54_13324</name>
    <name evidence="2" type="ORF">LTR82_013300</name>
    <name evidence="3" type="ORF">LTR91_011412</name>
</gene>
<evidence type="ECO:0000313" key="2">
    <source>
        <dbReference type="EMBL" id="KAK0313990.1"/>
    </source>
</evidence>
<keyword evidence="6" id="KW-1185">Reference proteome</keyword>
<reference evidence="3" key="3">
    <citation type="submission" date="2023-06" db="EMBL/GenBank/DDBJ databases">
        <title>Black Yeasts Isolated from many extreme environments.</title>
        <authorList>
            <person name="Coleine C."/>
            <person name="Stajich J.E."/>
            <person name="Selbmann L."/>
        </authorList>
    </citation>
    <scope>NUCLEOTIDE SEQUENCE</scope>
    <source>
        <strain evidence="3">CCFEE 5200</strain>
    </source>
</reference>
<sequence length="359" mass="40291">MALGEVLDDDYVANLLVRDAETHRSRSKPGSLLSAVPRVRATDAPKPNTRFLRNIIRETDSHNAALKAKEEEESRARLRELKRNEKGGKRKREDGGEGRSGKKVKSGERDGRWASAFGGLGKAEKSSGSRDVRGEARVRSKDHQARDSRPDRRGSRTDGGGNTTKRHHEERLRLAEAEDVKGRRRRDRFVSDSSRSPQALRKRDPTEHDDAEWSDSDPLDSVIGPRPAPKVRPRGRGAQNTYLPSTIDSRFASDYDPAVDVALNDDEADRDDWDMALEALRDRTKWKTNQAERLKAAGFTDEEVGRWKKGGERGGKDVGNVKWKKKGDGREWDRGKVVDGEGRVETKAEWARGVACSYC</sequence>
<dbReference type="EMBL" id="NAJP01000077">
    <property type="protein sequence ID" value="TKA34724.1"/>
    <property type="molecule type" value="Genomic_DNA"/>
</dbReference>
<proteinExistence type="predicted"/>
<protein>
    <submittedName>
        <fullName evidence="4">Uncharacterized protein</fullName>
    </submittedName>
</protein>
<dbReference type="AlphaFoldDB" id="A0A4U0UGU0"/>
<dbReference type="PANTHER" id="PTHR40132">
    <property type="entry name" value="PRE-MRNA-SPLICING FACTOR 38B"/>
    <property type="match status" value="1"/>
</dbReference>
<evidence type="ECO:0000313" key="5">
    <source>
        <dbReference type="Proteomes" id="UP000310066"/>
    </source>
</evidence>
<dbReference type="Proteomes" id="UP001168146">
    <property type="component" value="Unassembled WGS sequence"/>
</dbReference>
<reference evidence="2" key="2">
    <citation type="submission" date="2021-12" db="EMBL/GenBank/DDBJ databases">
        <title>Black yeast isolated from Biological Soil Crust.</title>
        <authorList>
            <person name="Kurbessoian T."/>
        </authorList>
    </citation>
    <scope>NUCLEOTIDE SEQUENCE</scope>
    <source>
        <strain evidence="2">CCFEE 5208</strain>
    </source>
</reference>
<dbReference type="EMBL" id="JAUJLE010000104">
    <property type="protein sequence ID" value="KAK0982869.1"/>
    <property type="molecule type" value="Genomic_DNA"/>
</dbReference>
<reference evidence="4 5" key="1">
    <citation type="submission" date="2017-03" db="EMBL/GenBank/DDBJ databases">
        <title>Genomes of endolithic fungi from Antarctica.</title>
        <authorList>
            <person name="Coleine C."/>
            <person name="Masonjones S."/>
            <person name="Stajich J.E."/>
        </authorList>
    </citation>
    <scope>NUCLEOTIDE SEQUENCE [LARGE SCALE GENOMIC DNA]</scope>
    <source>
        <strain evidence="4 5">CCFEE 5311</strain>
    </source>
</reference>
<dbReference type="EMBL" id="JASUXU010000058">
    <property type="protein sequence ID" value="KAK0313990.1"/>
    <property type="molecule type" value="Genomic_DNA"/>
</dbReference>
<organism evidence="4 5">
    <name type="scientific">Friedmanniomyces endolithicus</name>
    <dbReference type="NCBI Taxonomy" id="329885"/>
    <lineage>
        <taxon>Eukaryota</taxon>
        <taxon>Fungi</taxon>
        <taxon>Dikarya</taxon>
        <taxon>Ascomycota</taxon>
        <taxon>Pezizomycotina</taxon>
        <taxon>Dothideomycetes</taxon>
        <taxon>Dothideomycetidae</taxon>
        <taxon>Mycosphaerellales</taxon>
        <taxon>Teratosphaeriaceae</taxon>
        <taxon>Friedmanniomyces</taxon>
    </lineage>
</organism>
<feature type="compositionally biased region" description="Basic and acidic residues" evidence="1">
    <location>
        <begin position="122"/>
        <end position="156"/>
    </location>
</feature>
<dbReference type="Proteomes" id="UP001175353">
    <property type="component" value="Unassembled WGS sequence"/>
</dbReference>
<comment type="caution">
    <text evidence="4">The sequence shown here is derived from an EMBL/GenBank/DDBJ whole genome shotgun (WGS) entry which is preliminary data.</text>
</comment>